<feature type="domain" description="Ubinuclein middle" evidence="4">
    <location>
        <begin position="552"/>
        <end position="758"/>
    </location>
</feature>
<dbReference type="STRING" id="64571.A0A1Y2H0J8"/>
<keyword evidence="6" id="KW-1185">Reference proteome</keyword>
<feature type="compositionally biased region" description="Polar residues" evidence="2">
    <location>
        <begin position="314"/>
        <end position="328"/>
    </location>
</feature>
<dbReference type="RefSeq" id="XP_021885258.1">
    <property type="nucleotide sequence ID" value="XM_022022990.1"/>
</dbReference>
<feature type="compositionally biased region" description="Polar residues" evidence="2">
    <location>
        <begin position="124"/>
        <end position="133"/>
    </location>
</feature>
<dbReference type="InParanoid" id="A0A1Y2H0J8"/>
<organism evidence="5 6">
    <name type="scientific">Lobosporangium transversale</name>
    <dbReference type="NCBI Taxonomy" id="64571"/>
    <lineage>
        <taxon>Eukaryota</taxon>
        <taxon>Fungi</taxon>
        <taxon>Fungi incertae sedis</taxon>
        <taxon>Mucoromycota</taxon>
        <taxon>Mortierellomycotina</taxon>
        <taxon>Mortierellomycetes</taxon>
        <taxon>Mortierellales</taxon>
        <taxon>Mortierellaceae</taxon>
        <taxon>Lobosporangium</taxon>
    </lineage>
</organism>
<evidence type="ECO:0000259" key="3">
    <source>
        <dbReference type="Pfam" id="PF08729"/>
    </source>
</evidence>
<comment type="caution">
    <text evidence="5">The sequence shown here is derived from an EMBL/GenBank/DDBJ whole genome shotgun (WGS) entry which is preliminary data.</text>
</comment>
<feature type="region of interest" description="Disordered" evidence="2">
    <location>
        <begin position="85"/>
        <end position="249"/>
    </location>
</feature>
<evidence type="ECO:0000256" key="1">
    <source>
        <dbReference type="ARBA" id="ARBA00022553"/>
    </source>
</evidence>
<feature type="compositionally biased region" description="Low complexity" evidence="2">
    <location>
        <begin position="817"/>
        <end position="836"/>
    </location>
</feature>
<feature type="compositionally biased region" description="Low complexity" evidence="2">
    <location>
        <begin position="354"/>
        <end position="368"/>
    </location>
</feature>
<evidence type="ECO:0008006" key="7">
    <source>
        <dbReference type="Google" id="ProtNLM"/>
    </source>
</evidence>
<feature type="compositionally biased region" description="Gly residues" evidence="2">
    <location>
        <begin position="1101"/>
        <end position="1114"/>
    </location>
</feature>
<feature type="compositionally biased region" description="Low complexity" evidence="2">
    <location>
        <begin position="1122"/>
        <end position="1151"/>
    </location>
</feature>
<dbReference type="AlphaFoldDB" id="A0A1Y2H0J8"/>
<feature type="compositionally biased region" description="Polar residues" evidence="2">
    <location>
        <begin position="837"/>
        <end position="847"/>
    </location>
</feature>
<dbReference type="OrthoDB" id="5576775at2759"/>
<name>A0A1Y2H0J8_9FUNG</name>
<proteinExistence type="predicted"/>
<keyword evidence="1" id="KW-0597">Phosphoprotein</keyword>
<feature type="compositionally biased region" description="Low complexity" evidence="2">
    <location>
        <begin position="434"/>
        <end position="446"/>
    </location>
</feature>
<evidence type="ECO:0000313" key="5">
    <source>
        <dbReference type="EMBL" id="ORZ27531.1"/>
    </source>
</evidence>
<evidence type="ECO:0000259" key="4">
    <source>
        <dbReference type="Pfam" id="PF14075"/>
    </source>
</evidence>
<feature type="compositionally biased region" description="Polar residues" evidence="2">
    <location>
        <begin position="508"/>
        <end position="521"/>
    </location>
</feature>
<dbReference type="InterPro" id="IPR014840">
    <property type="entry name" value="HRD"/>
</dbReference>
<dbReference type="Pfam" id="PF08729">
    <property type="entry name" value="HUN"/>
    <property type="match status" value="1"/>
</dbReference>
<feature type="compositionally biased region" description="Low complexity" evidence="2">
    <location>
        <begin position="975"/>
        <end position="985"/>
    </location>
</feature>
<feature type="region of interest" description="Disordered" evidence="2">
    <location>
        <begin position="283"/>
        <end position="551"/>
    </location>
</feature>
<feature type="compositionally biased region" description="Polar residues" evidence="2">
    <location>
        <begin position="1045"/>
        <end position="1055"/>
    </location>
</feature>
<feature type="compositionally biased region" description="Basic and acidic residues" evidence="2">
    <location>
        <begin position="197"/>
        <end position="211"/>
    </location>
</feature>
<feature type="compositionally biased region" description="Polar residues" evidence="2">
    <location>
        <begin position="1010"/>
        <end position="1024"/>
    </location>
</feature>
<feature type="compositionally biased region" description="Low complexity" evidence="2">
    <location>
        <begin position="529"/>
        <end position="546"/>
    </location>
</feature>
<protein>
    <recommendedName>
        <fullName evidence="7">Ubinuclein middle domain-containing protein</fullName>
    </recommendedName>
</protein>
<feature type="compositionally biased region" description="Acidic residues" evidence="2">
    <location>
        <begin position="219"/>
        <end position="233"/>
    </location>
</feature>
<sequence>MPFPIPSNDLMATAMGGPLLSTTSSNVSSNNLTLASAVATTSAKAKKDVRAGSGTGTVRIFYSLKENPNAIISYTDLIRQEQKRQRMIQVQSSSLPSKNNVTPNIANSAPSTPLKNQKTKEGGATTTQPSPSVSAMDIDPPEGEEALGDVEADSEAEDDDEADEDEDENENEDDAEAEEEEGDEDPDEEENDDDDLDSARRGPKDFLDSLTEKYAGLEEGNEGEDEDEDEDEDDKGRVYKRSSRWDTEHYDIEDEFIDDSEMMLESIGMVRPKVEGFFAYRGPVETTTEDPDSSDAGLRTRKAGKRKTAAGASPLSTVKTNASKSAKGSSLAIMENANDSTSEMSEMDEKPKTSKASSSGSGLANSSTVPADITGGEGGMSSVTTTPTKKKTNLSKSKALAKETSKDGTEANKDSDKESKAGSNKKTKSKLPKATTSSTLAATSVTPIVRVDSPPPLDGVQDNGDNSSPPLPMSRSASPSRSKGKLKAPAAMDTDSCNAEGSVELAGSQESSSGQNVSESQLVKPESLQESVTSTSEVTEQSTQSTGSKALEPLNEMVQEAYNIVADLARKETWEHKSKFPPHIKEPLWNCAKIALRTRSSGYMLKDDFFLHLQEVFPYNKFTLRKLIYKQVLPEWIAELEEEKTKAMEQFSKRVKMISKAYNLTDIENAPSDKDGDGDTNMNGEEVKRKFPWTQDLRMLLWETMEKIMEIYYARQELRTVDDSVPAQNTDSKTRKDTYQLLLQSFPVGWMTSYEISRQYSQLKEKVQKQGKKPDDSANNGVPIGKPKPILSGNSGPRSSIHTTAARSAIPSSSTGATADTTVSPSTVASTGSSSAQNLTSPTTELGSPSAPAPGSLAVSAATVGLDGPIENHRMSSPSRSPLITHRPIQVPEAVSPVPQHSRSQHGPFAGGPASSSSSNDISKKRKNLDEASISMYGSGSSHDPLFIDESGYDESLNRRGYRQNSGSLTDYVRPSSSSPSISSIGQPMYAVPNESTKKKKVADQRHAVLSSSNHRGLSTSYYQEYTDYPEYKEYSEYQDYPGSRESSIYQSQRHPASPPQNYPGHGSLGYPGSRAQHSHYQHEVPPDPYYHRHVSSPGSSPGGGGGGGGGGGYSSSAHPTSASRAMQHQQQQGSSLGSPSSGSASKAMSMNNLLHHPSHHTR</sequence>
<feature type="compositionally biased region" description="Polar residues" evidence="2">
    <location>
        <begin position="792"/>
        <end position="816"/>
    </location>
</feature>
<reference evidence="5 6" key="1">
    <citation type="submission" date="2016-07" db="EMBL/GenBank/DDBJ databases">
        <title>Pervasive Adenine N6-methylation of Active Genes in Fungi.</title>
        <authorList>
            <consortium name="DOE Joint Genome Institute"/>
            <person name="Mondo S.J."/>
            <person name="Dannebaum R.O."/>
            <person name="Kuo R.C."/>
            <person name="Labutti K."/>
            <person name="Haridas S."/>
            <person name="Kuo A."/>
            <person name="Salamov A."/>
            <person name="Ahrendt S.R."/>
            <person name="Lipzen A."/>
            <person name="Sullivan W."/>
            <person name="Andreopoulos W.B."/>
            <person name="Clum A."/>
            <person name="Lindquist E."/>
            <person name="Daum C."/>
            <person name="Ramamoorthy G.K."/>
            <person name="Gryganskyi A."/>
            <person name="Culley D."/>
            <person name="Magnuson J.K."/>
            <person name="James T.Y."/>
            <person name="O'Malley M.A."/>
            <person name="Stajich J.E."/>
            <person name="Spatafora J.W."/>
            <person name="Visel A."/>
            <person name="Grigoriev I.V."/>
        </authorList>
    </citation>
    <scope>NUCLEOTIDE SEQUENCE [LARGE SCALE GENOMIC DNA]</scope>
    <source>
        <strain evidence="5 6">NRRL 3116</strain>
    </source>
</reference>
<feature type="region of interest" description="Disordered" evidence="2">
    <location>
        <begin position="765"/>
        <end position="856"/>
    </location>
</feature>
<feature type="compositionally biased region" description="Basic and acidic residues" evidence="2">
    <location>
        <begin position="765"/>
        <end position="776"/>
    </location>
</feature>
<evidence type="ECO:0000256" key="2">
    <source>
        <dbReference type="SAM" id="MobiDB-lite"/>
    </source>
</evidence>
<feature type="compositionally biased region" description="Basic and acidic residues" evidence="2">
    <location>
        <begin position="400"/>
        <end position="420"/>
    </location>
</feature>
<feature type="compositionally biased region" description="Acidic residues" evidence="2">
    <location>
        <begin position="139"/>
        <end position="196"/>
    </location>
</feature>
<feature type="compositionally biased region" description="Basic residues" evidence="2">
    <location>
        <begin position="299"/>
        <end position="308"/>
    </location>
</feature>
<accession>A0A1Y2H0J8</accession>
<dbReference type="Proteomes" id="UP000193648">
    <property type="component" value="Unassembled WGS sequence"/>
</dbReference>
<gene>
    <name evidence="5" type="ORF">BCR41DRAFT_346938</name>
</gene>
<dbReference type="EMBL" id="MCFF01000004">
    <property type="protein sequence ID" value="ORZ27531.1"/>
    <property type="molecule type" value="Genomic_DNA"/>
</dbReference>
<dbReference type="InterPro" id="IPR026947">
    <property type="entry name" value="UBN_middle_dom"/>
</dbReference>
<evidence type="ECO:0000313" key="6">
    <source>
        <dbReference type="Proteomes" id="UP000193648"/>
    </source>
</evidence>
<feature type="compositionally biased region" description="Polar residues" evidence="2">
    <location>
        <begin position="88"/>
        <end position="116"/>
    </location>
</feature>
<feature type="domain" description="Hpc2-related" evidence="3">
    <location>
        <begin position="246"/>
        <end position="285"/>
    </location>
</feature>
<dbReference type="Pfam" id="PF14075">
    <property type="entry name" value="UBN_AB"/>
    <property type="match status" value="1"/>
</dbReference>
<dbReference type="GeneID" id="33564834"/>
<feature type="region of interest" description="Disordered" evidence="2">
    <location>
        <begin position="894"/>
        <end position="1163"/>
    </location>
</feature>